<dbReference type="InterPro" id="IPR057670">
    <property type="entry name" value="SH3_retrovirus"/>
</dbReference>
<sequence>MNFFKIFGCLCFTHFPQSNRDKLYKRASPGIFIGYSTVNKAYKIFQPQTRKIIISRDVHFLEDEEWNWNDKRKTNLVSTNVKFKSSNTRQNEDESWKNELLDDDPVRGTRSLSKIYERCNSSVCEPADYEECKEMNTPMNQKEK</sequence>
<protein>
    <recommendedName>
        <fullName evidence="1">Retroviral polymerase SH3-like domain-containing protein</fullName>
    </recommendedName>
</protein>
<feature type="domain" description="Retroviral polymerase SH3-like" evidence="1">
    <location>
        <begin position="9"/>
        <end position="71"/>
    </location>
</feature>
<keyword evidence="3" id="KW-1185">Reference proteome</keyword>
<dbReference type="Proteomes" id="UP001374535">
    <property type="component" value="Chromosome 10"/>
</dbReference>
<gene>
    <name evidence="2" type="ORF">V8G54_031702</name>
</gene>
<organism evidence="2 3">
    <name type="scientific">Vigna mungo</name>
    <name type="common">Black gram</name>
    <name type="synonym">Phaseolus mungo</name>
    <dbReference type="NCBI Taxonomy" id="3915"/>
    <lineage>
        <taxon>Eukaryota</taxon>
        <taxon>Viridiplantae</taxon>
        <taxon>Streptophyta</taxon>
        <taxon>Embryophyta</taxon>
        <taxon>Tracheophyta</taxon>
        <taxon>Spermatophyta</taxon>
        <taxon>Magnoliopsida</taxon>
        <taxon>eudicotyledons</taxon>
        <taxon>Gunneridae</taxon>
        <taxon>Pentapetalae</taxon>
        <taxon>rosids</taxon>
        <taxon>fabids</taxon>
        <taxon>Fabales</taxon>
        <taxon>Fabaceae</taxon>
        <taxon>Papilionoideae</taxon>
        <taxon>50 kb inversion clade</taxon>
        <taxon>NPAAA clade</taxon>
        <taxon>indigoferoid/millettioid clade</taxon>
        <taxon>Phaseoleae</taxon>
        <taxon>Vigna</taxon>
    </lineage>
</organism>
<dbReference type="EMBL" id="CP144691">
    <property type="protein sequence ID" value="WVY92614.1"/>
    <property type="molecule type" value="Genomic_DNA"/>
</dbReference>
<dbReference type="AlphaFoldDB" id="A0AAQ3MKM6"/>
<name>A0AAQ3MKM6_VIGMU</name>
<evidence type="ECO:0000313" key="2">
    <source>
        <dbReference type="EMBL" id="WVY92614.1"/>
    </source>
</evidence>
<proteinExistence type="predicted"/>
<evidence type="ECO:0000313" key="3">
    <source>
        <dbReference type="Proteomes" id="UP001374535"/>
    </source>
</evidence>
<dbReference type="Pfam" id="PF25597">
    <property type="entry name" value="SH3_retrovirus"/>
    <property type="match status" value="1"/>
</dbReference>
<evidence type="ECO:0000259" key="1">
    <source>
        <dbReference type="Pfam" id="PF25597"/>
    </source>
</evidence>
<reference evidence="2 3" key="1">
    <citation type="journal article" date="2023" name="Life. Sci Alliance">
        <title>Evolutionary insights into 3D genome organization and epigenetic landscape of Vigna mungo.</title>
        <authorList>
            <person name="Junaid A."/>
            <person name="Singh B."/>
            <person name="Bhatia S."/>
        </authorList>
    </citation>
    <scope>NUCLEOTIDE SEQUENCE [LARGE SCALE GENOMIC DNA]</scope>
    <source>
        <strain evidence="2">Urdbean</strain>
    </source>
</reference>
<accession>A0AAQ3MKM6</accession>